<protein>
    <submittedName>
        <fullName evidence="2">Uncharacterized protein</fullName>
    </submittedName>
</protein>
<evidence type="ECO:0000313" key="3">
    <source>
        <dbReference type="Proteomes" id="UP000499080"/>
    </source>
</evidence>
<dbReference type="AlphaFoldDB" id="A0A4Y2V4D1"/>
<feature type="compositionally biased region" description="Basic and acidic residues" evidence="1">
    <location>
        <begin position="81"/>
        <end position="96"/>
    </location>
</feature>
<feature type="region of interest" description="Disordered" evidence="1">
    <location>
        <begin position="63"/>
        <end position="96"/>
    </location>
</feature>
<comment type="caution">
    <text evidence="2">The sequence shown here is derived from an EMBL/GenBank/DDBJ whole genome shotgun (WGS) entry which is preliminary data.</text>
</comment>
<accession>A0A4Y2V4D1</accession>
<dbReference type="EMBL" id="BGPR01042757">
    <property type="protein sequence ID" value="GBO19264.1"/>
    <property type="molecule type" value="Genomic_DNA"/>
</dbReference>
<feature type="compositionally biased region" description="Basic and acidic residues" evidence="1">
    <location>
        <begin position="63"/>
        <end position="72"/>
    </location>
</feature>
<keyword evidence="3" id="KW-1185">Reference proteome</keyword>
<gene>
    <name evidence="2" type="ORF">AVEN_204839_1</name>
</gene>
<sequence length="96" mass="11462">MDLENKIRRINFRFKKLGEESDEDNLGKFVSQQGIEMDGWLENKIQILMKIFEFKKLGESDEDNHKFVDKRGNGPNSLENKNAENKIFRSRGRREW</sequence>
<evidence type="ECO:0000313" key="2">
    <source>
        <dbReference type="EMBL" id="GBO19264.1"/>
    </source>
</evidence>
<proteinExistence type="predicted"/>
<organism evidence="2 3">
    <name type="scientific">Araneus ventricosus</name>
    <name type="common">Orbweaver spider</name>
    <name type="synonym">Epeira ventricosa</name>
    <dbReference type="NCBI Taxonomy" id="182803"/>
    <lineage>
        <taxon>Eukaryota</taxon>
        <taxon>Metazoa</taxon>
        <taxon>Ecdysozoa</taxon>
        <taxon>Arthropoda</taxon>
        <taxon>Chelicerata</taxon>
        <taxon>Arachnida</taxon>
        <taxon>Araneae</taxon>
        <taxon>Araneomorphae</taxon>
        <taxon>Entelegynae</taxon>
        <taxon>Araneoidea</taxon>
        <taxon>Araneidae</taxon>
        <taxon>Araneus</taxon>
    </lineage>
</organism>
<evidence type="ECO:0000256" key="1">
    <source>
        <dbReference type="SAM" id="MobiDB-lite"/>
    </source>
</evidence>
<reference evidence="2 3" key="1">
    <citation type="journal article" date="2019" name="Sci. Rep.">
        <title>Orb-weaving spider Araneus ventricosus genome elucidates the spidroin gene catalogue.</title>
        <authorList>
            <person name="Kono N."/>
            <person name="Nakamura H."/>
            <person name="Ohtoshi R."/>
            <person name="Moran D.A.P."/>
            <person name="Shinohara A."/>
            <person name="Yoshida Y."/>
            <person name="Fujiwara M."/>
            <person name="Mori M."/>
            <person name="Tomita M."/>
            <person name="Arakawa K."/>
        </authorList>
    </citation>
    <scope>NUCLEOTIDE SEQUENCE [LARGE SCALE GENOMIC DNA]</scope>
</reference>
<name>A0A4Y2V4D1_ARAVE</name>
<dbReference type="Proteomes" id="UP000499080">
    <property type="component" value="Unassembled WGS sequence"/>
</dbReference>